<dbReference type="AlphaFoldDB" id="A0AB39BV34"/>
<protein>
    <submittedName>
        <fullName evidence="8">AEC family transporter</fullName>
    </submittedName>
</protein>
<name>A0AB39BV34_9BACI</name>
<dbReference type="InterPro" id="IPR004776">
    <property type="entry name" value="Mem_transp_PIN-like"/>
</dbReference>
<dbReference type="RefSeq" id="WP_368504630.1">
    <property type="nucleotide sequence ID" value="NZ_CP162551.1"/>
</dbReference>
<keyword evidence="3" id="KW-1003">Cell membrane</keyword>
<sequence length="311" mass="34251">MGGVFVLFYEMLALLVIASIGFIARKYAILPKESNQVITNVILYITLPALILYSMDIVLTSDILAEFILLFGLSIYALGTATIVGYVMRKKSSIDSEQKGVYEALIIFGNQGFIGYAVTYHLFGEIGILYTAIFMLLYLFLIWTYAIYLVARSYQRINMKLLLVNPGVLATTLGLVFMMLPVSWPPSVSTLLLTLGEMTMPLSMLLIGSLLAGISLSAYKSILFSKYIWLAVLAKLIIIPMLLLPFLYLPISLTVIGVAILVTATPSAPTISMFAEKYGGDAKFAALVVAMSTMFCVVTIPLFYGMILWLI</sequence>
<feature type="transmembrane region" description="Helical" evidence="7">
    <location>
        <begin position="255"/>
        <end position="275"/>
    </location>
</feature>
<evidence type="ECO:0000256" key="6">
    <source>
        <dbReference type="ARBA" id="ARBA00023136"/>
    </source>
</evidence>
<evidence type="ECO:0000256" key="7">
    <source>
        <dbReference type="SAM" id="Phobius"/>
    </source>
</evidence>
<keyword evidence="4 7" id="KW-0812">Transmembrane</keyword>
<feature type="transmembrane region" description="Helical" evidence="7">
    <location>
        <begin position="227"/>
        <end position="249"/>
    </location>
</feature>
<feature type="transmembrane region" description="Helical" evidence="7">
    <location>
        <begin position="128"/>
        <end position="150"/>
    </location>
</feature>
<reference evidence="8" key="1">
    <citation type="submission" date="2024-07" db="EMBL/GenBank/DDBJ databases">
        <title>Identification and characteristics of an arsenic-resistant bacterial isolate, which belongs to a novel species.</title>
        <authorList>
            <person name="Juszczyk A."/>
            <person name="Kowalczyk A."/>
            <person name="Was K."/>
            <person name="Kosowicz W."/>
            <person name="Budzyn A."/>
            <person name="Latowski D."/>
        </authorList>
    </citation>
    <scope>NUCLEOTIDE SEQUENCE</scope>
    <source>
        <strain evidence="8">As8PL</strain>
    </source>
</reference>
<dbReference type="PANTHER" id="PTHR36838:SF1">
    <property type="entry name" value="SLR1864 PROTEIN"/>
    <property type="match status" value="1"/>
</dbReference>
<evidence type="ECO:0000256" key="2">
    <source>
        <dbReference type="ARBA" id="ARBA00022448"/>
    </source>
</evidence>
<feature type="transmembrane region" description="Helical" evidence="7">
    <location>
        <begin position="162"/>
        <end position="182"/>
    </location>
</feature>
<keyword evidence="6 7" id="KW-0472">Membrane</keyword>
<feature type="transmembrane region" description="Helical" evidence="7">
    <location>
        <begin position="287"/>
        <end position="310"/>
    </location>
</feature>
<feature type="transmembrane region" description="Helical" evidence="7">
    <location>
        <begin position="100"/>
        <end position="122"/>
    </location>
</feature>
<gene>
    <name evidence="8" type="ORF">AB3N04_02835</name>
</gene>
<dbReference type="PANTHER" id="PTHR36838">
    <property type="entry name" value="AUXIN EFFLUX CARRIER FAMILY PROTEIN"/>
    <property type="match status" value="1"/>
</dbReference>
<organism evidence="8">
    <name type="scientific">Alkalihalophilus sp. As8PL</name>
    <dbReference type="NCBI Taxonomy" id="3237103"/>
    <lineage>
        <taxon>Bacteria</taxon>
        <taxon>Bacillati</taxon>
        <taxon>Bacillota</taxon>
        <taxon>Bacilli</taxon>
        <taxon>Bacillales</taxon>
        <taxon>Bacillaceae</taxon>
        <taxon>Alkalihalophilus</taxon>
    </lineage>
</organism>
<accession>A0AB39BV34</accession>
<evidence type="ECO:0000313" key="8">
    <source>
        <dbReference type="EMBL" id="XDI37269.1"/>
    </source>
</evidence>
<comment type="subcellular location">
    <subcellularLocation>
        <location evidence="1">Membrane</location>
        <topology evidence="1">Multi-pass membrane protein</topology>
    </subcellularLocation>
</comment>
<feature type="transmembrane region" description="Helical" evidence="7">
    <location>
        <begin position="67"/>
        <end position="88"/>
    </location>
</feature>
<keyword evidence="5 7" id="KW-1133">Transmembrane helix</keyword>
<dbReference type="GO" id="GO:0016020">
    <property type="term" value="C:membrane"/>
    <property type="evidence" value="ECO:0007669"/>
    <property type="project" value="UniProtKB-SubCell"/>
</dbReference>
<feature type="transmembrane region" description="Helical" evidence="7">
    <location>
        <begin position="202"/>
        <end position="220"/>
    </location>
</feature>
<dbReference type="Pfam" id="PF03547">
    <property type="entry name" value="Mem_trans"/>
    <property type="match status" value="1"/>
</dbReference>
<feature type="transmembrane region" description="Helical" evidence="7">
    <location>
        <begin position="37"/>
        <end position="55"/>
    </location>
</feature>
<feature type="transmembrane region" description="Helical" evidence="7">
    <location>
        <begin position="6"/>
        <end position="25"/>
    </location>
</feature>
<proteinExistence type="predicted"/>
<evidence type="ECO:0000256" key="4">
    <source>
        <dbReference type="ARBA" id="ARBA00022692"/>
    </source>
</evidence>
<dbReference type="GO" id="GO:0055085">
    <property type="term" value="P:transmembrane transport"/>
    <property type="evidence" value="ECO:0007669"/>
    <property type="project" value="InterPro"/>
</dbReference>
<keyword evidence="2" id="KW-0813">Transport</keyword>
<evidence type="ECO:0000256" key="5">
    <source>
        <dbReference type="ARBA" id="ARBA00022989"/>
    </source>
</evidence>
<evidence type="ECO:0000256" key="3">
    <source>
        <dbReference type="ARBA" id="ARBA00022475"/>
    </source>
</evidence>
<evidence type="ECO:0000256" key="1">
    <source>
        <dbReference type="ARBA" id="ARBA00004141"/>
    </source>
</evidence>
<dbReference type="EMBL" id="CP162551">
    <property type="protein sequence ID" value="XDI37269.1"/>
    <property type="molecule type" value="Genomic_DNA"/>
</dbReference>